<dbReference type="InterPro" id="IPR001680">
    <property type="entry name" value="WD40_rpt"/>
</dbReference>
<dbReference type="PANTHER" id="PTHR17605:SF0">
    <property type="entry name" value="RIBOSOME BIOGENESIS PROTEIN BOP1"/>
    <property type="match status" value="1"/>
</dbReference>
<dbReference type="InterPro" id="IPR028598">
    <property type="entry name" value="BOP1/Erb1"/>
</dbReference>
<dbReference type="Gene3D" id="2.130.10.10">
    <property type="entry name" value="YVTN repeat-like/Quinoprotein amine dehydrogenase"/>
    <property type="match status" value="1"/>
</dbReference>
<dbReference type="GO" id="GO:0043021">
    <property type="term" value="F:ribonucleoprotein complex binding"/>
    <property type="evidence" value="ECO:0007669"/>
    <property type="project" value="UniProtKB-UniRule"/>
</dbReference>
<evidence type="ECO:0000256" key="2">
    <source>
        <dbReference type="ARBA" id="ARBA00022552"/>
    </source>
</evidence>
<keyword evidence="3 7" id="KW-0853">WD repeat</keyword>
<comment type="subcellular location">
    <subcellularLocation>
        <location evidence="6">Nucleus</location>
        <location evidence="6">Nucleolus</location>
    </subcellularLocation>
    <subcellularLocation>
        <location evidence="6">Nucleus</location>
        <location evidence="6">Nucleoplasm</location>
    </subcellularLocation>
</comment>
<dbReference type="SMART" id="SM01035">
    <property type="entry name" value="BOP1NT"/>
    <property type="match status" value="1"/>
</dbReference>
<evidence type="ECO:0000256" key="5">
    <source>
        <dbReference type="ARBA" id="ARBA00023242"/>
    </source>
</evidence>
<dbReference type="GO" id="GO:0000466">
    <property type="term" value="P:maturation of 5.8S rRNA from tricistronic rRNA transcript (SSU-rRNA, 5.8S rRNA, LSU-rRNA)"/>
    <property type="evidence" value="ECO:0007669"/>
    <property type="project" value="UniProtKB-UniRule"/>
</dbReference>
<dbReference type="FunFam" id="2.130.10.10:FF:000061">
    <property type="entry name" value="Ribosome biogenesis protein BOP1 homolog"/>
    <property type="match status" value="1"/>
</dbReference>
<dbReference type="InterPro" id="IPR019775">
    <property type="entry name" value="WD40_repeat_CS"/>
</dbReference>
<keyword evidence="1 6" id="KW-0690">Ribosome biogenesis</keyword>
<protein>
    <recommendedName>
        <fullName evidence="6">Ribosome biogenesis protein BOP1 homolog</fullName>
    </recommendedName>
</protein>
<dbReference type="SMART" id="SM00320">
    <property type="entry name" value="WD40"/>
    <property type="match status" value="6"/>
</dbReference>
<dbReference type="InterPro" id="IPR012953">
    <property type="entry name" value="BOP1_N_dom"/>
</dbReference>
<evidence type="ECO:0000256" key="1">
    <source>
        <dbReference type="ARBA" id="ARBA00022517"/>
    </source>
</evidence>
<keyword evidence="2 6" id="KW-0698">rRNA processing</keyword>
<comment type="similarity">
    <text evidence="6">Belongs to the WD repeat BOP1/ERB1 family.</text>
</comment>
<dbReference type="PROSITE" id="PS50294">
    <property type="entry name" value="WD_REPEATS_REGION"/>
    <property type="match status" value="1"/>
</dbReference>
<dbReference type="HAMAP" id="MF_03027">
    <property type="entry name" value="BOP1"/>
    <property type="match status" value="1"/>
</dbReference>
<reference evidence="9" key="1">
    <citation type="journal article" date="2020" name="J. Eukaryot. Microbiol.">
        <title>De novo Sequencing, Assembly and Annotation of the Transcriptome for the Free-Living Testate Amoeba Arcella intermedia.</title>
        <authorList>
            <person name="Ribeiro G.M."/>
            <person name="Porfirio-Sousa A.L."/>
            <person name="Maurer-Alcala X.X."/>
            <person name="Katz L.A."/>
            <person name="Lahr D.J.G."/>
        </authorList>
    </citation>
    <scope>NUCLEOTIDE SEQUENCE</scope>
</reference>
<feature type="repeat" description="WD" evidence="7">
    <location>
        <begin position="297"/>
        <end position="338"/>
    </location>
</feature>
<accession>A0A6B2KZB0</accession>
<dbReference type="GO" id="GO:0070545">
    <property type="term" value="C:PeBoW complex"/>
    <property type="evidence" value="ECO:0007669"/>
    <property type="project" value="TreeGrafter"/>
</dbReference>
<dbReference type="AlphaFoldDB" id="A0A6B2KZB0"/>
<dbReference type="SUPFAM" id="SSF50978">
    <property type="entry name" value="WD40 repeat-like"/>
    <property type="match status" value="1"/>
</dbReference>
<evidence type="ECO:0000256" key="4">
    <source>
        <dbReference type="ARBA" id="ARBA00022737"/>
    </source>
</evidence>
<name>A0A6B2KZB0_9EUKA</name>
<comment type="function">
    <text evidence="6">Required for maturation of ribosomal RNAs and formation of the large ribosomal subunit.</text>
</comment>
<dbReference type="InterPro" id="IPR036322">
    <property type="entry name" value="WD40_repeat_dom_sf"/>
</dbReference>
<dbReference type="EMBL" id="GIBP01000976">
    <property type="protein sequence ID" value="NDV29945.1"/>
    <property type="molecule type" value="Transcribed_RNA"/>
</dbReference>
<evidence type="ECO:0000259" key="8">
    <source>
        <dbReference type="SMART" id="SM01035"/>
    </source>
</evidence>
<sequence>MAKEVELQYLKDLFYDSEDSENERTLNTVGNVPLEWYEDYDHVGYDLEGKKILKPNREDKIDQLLAQEQNPWSIYNEKTGKRETISEADMELIKNLQKGAELERYAPENWYIELNEYTDKVHPAANIPPRKAKFIPSKWEAKKIRRLAYAIQKGWLKLNEAKKEDAPKFYLIWDDNDNKKNPLLTRQIAAPKPRLPGHAESYNPPEEYLLDEDEKKAWDLLDPEDRPFNFIPQKNSSLRTTPGYDKIQRDRFERCIDLYLAVRSKRKQRWADPETLMPKIPKPSDLRPFPSETTIIYLGHEKYVRCIDVDPSGQFLLSCSDDKSVRIWEVATGRELVKYVFGSVVYHVEWNPNGDLFLFAAVTEETLFIYSPDMLANAIQRVNTQQFFTTDPKNDNEKVENLVEWVKPTAEEQAKDMRMKINFKGSAALKFVTWHHKGDYISTVCPQGNTTAVLIHQLSKQQSQNPFSKSKGYIQAVRFHPQKPYFFVVTQRQVRVYNLAQQKLTSKLMSGSRWISSIHVHPGGDNLLIGTYDKRVTWFDLDLGATPYKVLRYHKFAVRSVKYHNKYPLFASSSDDGTVHVFHGQVFNDLFQNPFIVPLKVLHGHEFADDLGVLDIVFHPHQPWLFSAGADATIRLYT</sequence>
<dbReference type="PROSITE" id="PS00678">
    <property type="entry name" value="WD_REPEATS_1"/>
    <property type="match status" value="1"/>
</dbReference>
<evidence type="ECO:0000256" key="7">
    <source>
        <dbReference type="PROSITE-ProRule" id="PRU00221"/>
    </source>
</evidence>
<dbReference type="InterPro" id="IPR015943">
    <property type="entry name" value="WD40/YVTN_repeat-like_dom_sf"/>
</dbReference>
<keyword evidence="4" id="KW-0677">Repeat</keyword>
<dbReference type="Pfam" id="PF00400">
    <property type="entry name" value="WD40"/>
    <property type="match status" value="3"/>
</dbReference>
<dbReference type="GO" id="GO:0000463">
    <property type="term" value="P:maturation of LSU-rRNA from tricistronic rRNA transcript (SSU-rRNA, 5.8S rRNA, LSU-rRNA)"/>
    <property type="evidence" value="ECO:0007669"/>
    <property type="project" value="UniProtKB-UniRule"/>
</dbReference>
<dbReference type="GO" id="GO:0005654">
    <property type="term" value="C:nucleoplasm"/>
    <property type="evidence" value="ECO:0007669"/>
    <property type="project" value="UniProtKB-SubCell"/>
</dbReference>
<dbReference type="PANTHER" id="PTHR17605">
    <property type="entry name" value="RIBOSOME BIOGENESIS PROTEIN BOP1 BLOCK OF PROLIFERATION 1 PROTEIN"/>
    <property type="match status" value="1"/>
</dbReference>
<proteinExistence type="inferred from homology"/>
<dbReference type="GO" id="GO:0030687">
    <property type="term" value="C:preribosome, large subunit precursor"/>
    <property type="evidence" value="ECO:0007669"/>
    <property type="project" value="UniProtKB-UniRule"/>
</dbReference>
<evidence type="ECO:0000256" key="3">
    <source>
        <dbReference type="ARBA" id="ARBA00022574"/>
    </source>
</evidence>
<organism evidence="9">
    <name type="scientific">Arcella intermedia</name>
    <dbReference type="NCBI Taxonomy" id="1963864"/>
    <lineage>
        <taxon>Eukaryota</taxon>
        <taxon>Amoebozoa</taxon>
        <taxon>Tubulinea</taxon>
        <taxon>Elardia</taxon>
        <taxon>Arcellinida</taxon>
        <taxon>Sphaerothecina</taxon>
        <taxon>Arcellidae</taxon>
        <taxon>Arcella</taxon>
    </lineage>
</organism>
<keyword evidence="5 6" id="KW-0539">Nucleus</keyword>
<feature type="domain" description="BOP1 N-terminal" evidence="8">
    <location>
        <begin position="37"/>
        <end position="290"/>
    </location>
</feature>
<dbReference type="Pfam" id="PF08145">
    <property type="entry name" value="BOP1NT"/>
    <property type="match status" value="1"/>
</dbReference>
<dbReference type="PROSITE" id="PS50082">
    <property type="entry name" value="WD_REPEATS_2"/>
    <property type="match status" value="1"/>
</dbReference>
<evidence type="ECO:0000256" key="6">
    <source>
        <dbReference type="HAMAP-Rule" id="MF_03027"/>
    </source>
</evidence>
<evidence type="ECO:0000313" key="9">
    <source>
        <dbReference type="EMBL" id="NDV29945.1"/>
    </source>
</evidence>